<dbReference type="Gene3D" id="3.40.50.300">
    <property type="entry name" value="P-loop containing nucleotide triphosphate hydrolases"/>
    <property type="match status" value="1"/>
</dbReference>
<dbReference type="InterPro" id="IPR048444">
    <property type="entry name" value="DNMK"/>
</dbReference>
<dbReference type="InterPro" id="IPR027417">
    <property type="entry name" value="P-loop_NTPase"/>
</dbReference>
<dbReference type="Pfam" id="PF21448">
    <property type="entry name" value="DNMK"/>
    <property type="match status" value="2"/>
</dbReference>
<dbReference type="EMBL" id="LR796157">
    <property type="protein sequence ID" value="CAB4122138.1"/>
    <property type="molecule type" value="Genomic_DNA"/>
</dbReference>
<dbReference type="SUPFAM" id="SSF52540">
    <property type="entry name" value="P-loop containing nucleoside triphosphate hydrolases"/>
    <property type="match status" value="1"/>
</dbReference>
<evidence type="ECO:0000313" key="1">
    <source>
        <dbReference type="EMBL" id="CAB4122138.1"/>
    </source>
</evidence>
<organism evidence="1">
    <name type="scientific">uncultured Caudovirales phage</name>
    <dbReference type="NCBI Taxonomy" id="2100421"/>
    <lineage>
        <taxon>Viruses</taxon>
        <taxon>Duplodnaviria</taxon>
        <taxon>Heunggongvirae</taxon>
        <taxon>Uroviricota</taxon>
        <taxon>Caudoviricetes</taxon>
        <taxon>Peduoviridae</taxon>
        <taxon>Maltschvirus</taxon>
        <taxon>Maltschvirus maltsch</taxon>
    </lineage>
</organism>
<protein>
    <recommendedName>
        <fullName evidence="2">Deoxynucleoside monophosphate kinase</fullName>
    </recommendedName>
</protein>
<proteinExistence type="predicted"/>
<evidence type="ECO:0008006" key="2">
    <source>
        <dbReference type="Google" id="ProtNLM"/>
    </source>
</evidence>
<reference evidence="1" key="1">
    <citation type="submission" date="2020-04" db="EMBL/GenBank/DDBJ databases">
        <authorList>
            <person name="Chiriac C."/>
            <person name="Salcher M."/>
            <person name="Ghai R."/>
            <person name="Kavagutti S V."/>
        </authorList>
    </citation>
    <scope>NUCLEOTIDE SEQUENCE</scope>
</reference>
<sequence>MLIGLSGYAQSGKDTVAKFLVDNHGFERIAFADKIKELLYEMNPTVGFEYDGGGWDLRYVVDRDGWDVAKLDPEVRRLLQDLGVGARKVFGDNHWVVEALKFLDRDKNYVITDVRFQNEADWIKSVYSGSVWRVERTGVDAVNNHISEHDLDNWDFDAYIHNNSTLEDLEFAVKTTLMARI</sequence>
<name>A0A6J5KJ11_9CAUD</name>
<accession>A0A6J5KJ11</accession>
<gene>
    <name evidence="1" type="ORF">UFOVP27_69</name>
</gene>